<evidence type="ECO:0000256" key="1">
    <source>
        <dbReference type="SAM" id="Phobius"/>
    </source>
</evidence>
<dbReference type="EMBL" id="JACHHT010000002">
    <property type="protein sequence ID" value="MBB6522123.1"/>
    <property type="molecule type" value="Genomic_DNA"/>
</dbReference>
<dbReference type="Proteomes" id="UP000528457">
    <property type="component" value="Unassembled WGS sequence"/>
</dbReference>
<keyword evidence="1" id="KW-0472">Membrane</keyword>
<name>A0A7X0MW63_9GAMM</name>
<dbReference type="RefSeq" id="WP_166846687.1">
    <property type="nucleotide sequence ID" value="NZ_JAAONY010000002.1"/>
</dbReference>
<sequence>MINNFKVFLWVTFVFGCLSFVLLTLGCNVISAIIASIGLMSSLERIYRWWGFAAAYWEKGIVAFCILGIWLLFVLLMFEAEIIGNAG</sequence>
<dbReference type="AlphaFoldDB" id="A0A7X0MW63"/>
<protein>
    <submittedName>
        <fullName evidence="2">Uncharacterized protein</fullName>
    </submittedName>
</protein>
<keyword evidence="1" id="KW-1133">Transmembrane helix</keyword>
<comment type="caution">
    <text evidence="2">The sequence shown here is derived from an EMBL/GenBank/DDBJ whole genome shotgun (WGS) entry which is preliminary data.</text>
</comment>
<keyword evidence="3" id="KW-1185">Reference proteome</keyword>
<accession>A0A7X0MW63</accession>
<proteinExistence type="predicted"/>
<gene>
    <name evidence="2" type="ORF">HNR48_002408</name>
</gene>
<evidence type="ECO:0000313" key="2">
    <source>
        <dbReference type="EMBL" id="MBB6522123.1"/>
    </source>
</evidence>
<dbReference type="PROSITE" id="PS51257">
    <property type="entry name" value="PROKAR_LIPOPROTEIN"/>
    <property type="match status" value="1"/>
</dbReference>
<evidence type="ECO:0000313" key="3">
    <source>
        <dbReference type="Proteomes" id="UP000528457"/>
    </source>
</evidence>
<organism evidence="2 3">
    <name type="scientific">Pseudoteredinibacter isoporae</name>
    <dbReference type="NCBI Taxonomy" id="570281"/>
    <lineage>
        <taxon>Bacteria</taxon>
        <taxon>Pseudomonadati</taxon>
        <taxon>Pseudomonadota</taxon>
        <taxon>Gammaproteobacteria</taxon>
        <taxon>Cellvibrionales</taxon>
        <taxon>Cellvibrionaceae</taxon>
        <taxon>Pseudoteredinibacter</taxon>
    </lineage>
</organism>
<feature type="transmembrane region" description="Helical" evidence="1">
    <location>
        <begin position="60"/>
        <end position="78"/>
    </location>
</feature>
<feature type="transmembrane region" description="Helical" evidence="1">
    <location>
        <begin position="7"/>
        <end position="40"/>
    </location>
</feature>
<dbReference type="InParanoid" id="A0A7X0MW63"/>
<reference evidence="2 3" key="1">
    <citation type="submission" date="2020-08" db="EMBL/GenBank/DDBJ databases">
        <title>Genomic Encyclopedia of Type Strains, Phase IV (KMG-IV): sequencing the most valuable type-strain genomes for metagenomic binning, comparative biology and taxonomic classification.</title>
        <authorList>
            <person name="Goeker M."/>
        </authorList>
    </citation>
    <scope>NUCLEOTIDE SEQUENCE [LARGE SCALE GENOMIC DNA]</scope>
    <source>
        <strain evidence="2 3">DSM 22368</strain>
    </source>
</reference>
<keyword evidence="1" id="KW-0812">Transmembrane</keyword>